<comment type="similarity">
    <text evidence="2">Belongs to the ABC-4 integral membrane protein family. LolC/E subfamily.</text>
</comment>
<evidence type="ECO:0000256" key="3">
    <source>
        <dbReference type="ARBA" id="ARBA00022475"/>
    </source>
</evidence>
<comment type="subcellular location">
    <subcellularLocation>
        <location evidence="1">Cell membrane</location>
        <topology evidence="1">Multi-pass membrane protein</topology>
    </subcellularLocation>
</comment>
<gene>
    <name evidence="10" type="ORF">Q664_48450</name>
</gene>
<dbReference type="PANTHER" id="PTHR30489:SF0">
    <property type="entry name" value="LIPOPROTEIN-RELEASING SYSTEM TRANSMEMBRANE PROTEIN LOLE"/>
    <property type="match status" value="1"/>
</dbReference>
<keyword evidence="4 7" id="KW-0812">Transmembrane</keyword>
<evidence type="ECO:0000256" key="2">
    <source>
        <dbReference type="ARBA" id="ARBA00005236"/>
    </source>
</evidence>
<comment type="caution">
    <text evidence="10">The sequence shown here is derived from an EMBL/GenBank/DDBJ whole genome shotgun (WGS) entry which is preliminary data.</text>
</comment>
<evidence type="ECO:0000313" key="11">
    <source>
        <dbReference type="Proteomes" id="UP000028547"/>
    </source>
</evidence>
<keyword evidence="5 7" id="KW-1133">Transmembrane helix</keyword>
<proteinExistence type="inferred from homology"/>
<sequence>MKQRLLIRSSLRHLGSHPWLTALSLLGIALGVAVVVSIDLANASAMRAFERSTDTVAGRATHQLVGGPSGLPESVYRDLRLQPGAPVSAPVVEGHVRARSGDQRILTVLGVDPFAEAPFRSFVPRGGGRVDMGAFLTEPGAALMTGRTARALNVKAGDPLQVAMEGVVKPLRVVALLQSGDENRAQAMEGLVLTDISTAQEVLGQVGRLSRIDLKLPDGEAGEARLASLRPLLPEGVEVIRPHTRGNAVEQMTRAFRTNLTALSLLALVVGTFLIYNTMTFSVVQRREQLGRLRAVGITRRELFALVLGEAAVLGMVGTVAGLLLGVVLGRGLMELVTRTLNDLYLVVSVRSLSLESFTLVKGVLLGLGATLAAAMLPAWEAARSAPAVTLRRSMLEDVSRNRAPRLALLGLVILALGVGLLSLPTPELLPAYAGLFSVLLGASLLVPWLTAKLAGLAAGPLGRPFGLLGRMAARGVTSNLSRTAVALAALMVAVATTVGVGLMVTSFRGTVADWLESSLEADVYVSPPALVTRRGGATFAPGLAEQVRATPGVASSSTLRTVQVRVDGVPTDVRAVDFGATPVRPYRFKEGDPARVWKELEAPDAVLVSEPLAFHRRLGVGGTVELATDQGPRRFRVVGVYFDYGSDTGTVLMLRSTYLLHFQDARVSGVALYAEPGQDVDALVARVRERAGTGQALGIQSNRALRQLSLEVFDRTFTITHVLRLLAVGVAFIGVLSALMALQLERARELAVLRATGLTPRQLWGLVSLQTGLLGLLAGLFSLPLGVALAYVLVHVINQRSFGWTLQLLVSGDVLTQAMVLALAAAALAGLYPSWKMSRANPALALREE</sequence>
<dbReference type="Pfam" id="PF02687">
    <property type="entry name" value="FtsX"/>
    <property type="match status" value="2"/>
</dbReference>
<keyword evidence="3" id="KW-1003">Cell membrane</keyword>
<dbReference type="PANTHER" id="PTHR30489">
    <property type="entry name" value="LIPOPROTEIN-RELEASING SYSTEM TRANSMEMBRANE PROTEIN LOLE"/>
    <property type="match status" value="1"/>
</dbReference>
<feature type="transmembrane region" description="Helical" evidence="7">
    <location>
        <begin position="815"/>
        <end position="833"/>
    </location>
</feature>
<evidence type="ECO:0000259" key="8">
    <source>
        <dbReference type="Pfam" id="PF02687"/>
    </source>
</evidence>
<name>A0A084SGB6_9BACT</name>
<reference evidence="10 11" key="1">
    <citation type="submission" date="2014-07" db="EMBL/GenBank/DDBJ databases">
        <title>Draft Genome Sequence of Gephyronic Acid Producer, Cystobacter violaceus Strain Cb vi76.</title>
        <authorList>
            <person name="Stevens D.C."/>
            <person name="Young J."/>
            <person name="Carmichael R."/>
            <person name="Tan J."/>
            <person name="Taylor R.E."/>
        </authorList>
    </citation>
    <scope>NUCLEOTIDE SEQUENCE [LARGE SCALE GENOMIC DNA]</scope>
    <source>
        <strain evidence="10 11">Cb vi76</strain>
    </source>
</reference>
<feature type="transmembrane region" description="Helical" evidence="7">
    <location>
        <begin position="764"/>
        <end position="795"/>
    </location>
</feature>
<feature type="transmembrane region" description="Helical" evidence="7">
    <location>
        <begin position="723"/>
        <end position="743"/>
    </location>
</feature>
<feature type="transmembrane region" description="Helical" evidence="7">
    <location>
        <begin position="303"/>
        <end position="329"/>
    </location>
</feature>
<dbReference type="RefSeq" id="WP_043412555.1">
    <property type="nucleotide sequence ID" value="NZ_JPMI01000378.1"/>
</dbReference>
<evidence type="ECO:0000256" key="6">
    <source>
        <dbReference type="ARBA" id="ARBA00023136"/>
    </source>
</evidence>
<dbReference type="InterPro" id="IPR025857">
    <property type="entry name" value="MacB_PCD"/>
</dbReference>
<evidence type="ECO:0000259" key="9">
    <source>
        <dbReference type="Pfam" id="PF12704"/>
    </source>
</evidence>
<accession>A0A084SGB6</accession>
<feature type="domain" description="ABC3 transporter permease C-terminal" evidence="8">
    <location>
        <begin position="726"/>
        <end position="843"/>
    </location>
</feature>
<feature type="domain" description="MacB-like periplasmic core" evidence="9">
    <location>
        <begin position="21"/>
        <end position="224"/>
    </location>
</feature>
<feature type="transmembrane region" description="Helical" evidence="7">
    <location>
        <begin position="363"/>
        <end position="383"/>
    </location>
</feature>
<keyword evidence="6 7" id="KW-0472">Membrane</keyword>
<protein>
    <submittedName>
        <fullName evidence="10">Permease</fullName>
    </submittedName>
</protein>
<organism evidence="10 11">
    <name type="scientific">Archangium violaceum Cb vi76</name>
    <dbReference type="NCBI Taxonomy" id="1406225"/>
    <lineage>
        <taxon>Bacteria</taxon>
        <taxon>Pseudomonadati</taxon>
        <taxon>Myxococcota</taxon>
        <taxon>Myxococcia</taxon>
        <taxon>Myxococcales</taxon>
        <taxon>Cystobacterineae</taxon>
        <taxon>Archangiaceae</taxon>
        <taxon>Archangium</taxon>
    </lineage>
</organism>
<evidence type="ECO:0000256" key="7">
    <source>
        <dbReference type="SAM" id="Phobius"/>
    </source>
</evidence>
<feature type="domain" description="ABC3 transporter permease C-terminal" evidence="8">
    <location>
        <begin position="263"/>
        <end position="386"/>
    </location>
</feature>
<dbReference type="Pfam" id="PF12704">
    <property type="entry name" value="MacB_PCD"/>
    <property type="match status" value="2"/>
</dbReference>
<dbReference type="Proteomes" id="UP000028547">
    <property type="component" value="Unassembled WGS sequence"/>
</dbReference>
<dbReference type="InterPro" id="IPR003838">
    <property type="entry name" value="ABC3_permease_C"/>
</dbReference>
<dbReference type="InterPro" id="IPR051447">
    <property type="entry name" value="Lipoprotein-release_system"/>
</dbReference>
<evidence type="ECO:0000256" key="5">
    <source>
        <dbReference type="ARBA" id="ARBA00022989"/>
    </source>
</evidence>
<dbReference type="EMBL" id="JPMI01000378">
    <property type="protein sequence ID" value="KFA87501.1"/>
    <property type="molecule type" value="Genomic_DNA"/>
</dbReference>
<dbReference type="GO" id="GO:0044874">
    <property type="term" value="P:lipoprotein localization to outer membrane"/>
    <property type="evidence" value="ECO:0007669"/>
    <property type="project" value="TreeGrafter"/>
</dbReference>
<feature type="domain" description="MacB-like periplasmic core" evidence="9">
    <location>
        <begin position="484"/>
        <end position="690"/>
    </location>
</feature>
<feature type="transmembrane region" description="Helical" evidence="7">
    <location>
        <begin position="485"/>
        <end position="505"/>
    </location>
</feature>
<evidence type="ECO:0000313" key="10">
    <source>
        <dbReference type="EMBL" id="KFA87501.1"/>
    </source>
</evidence>
<feature type="transmembrane region" description="Helical" evidence="7">
    <location>
        <begin position="260"/>
        <end position="283"/>
    </location>
</feature>
<dbReference type="GO" id="GO:0098797">
    <property type="term" value="C:plasma membrane protein complex"/>
    <property type="evidence" value="ECO:0007669"/>
    <property type="project" value="TreeGrafter"/>
</dbReference>
<evidence type="ECO:0000256" key="4">
    <source>
        <dbReference type="ARBA" id="ARBA00022692"/>
    </source>
</evidence>
<dbReference type="AlphaFoldDB" id="A0A084SGB6"/>
<feature type="transmembrane region" description="Helical" evidence="7">
    <location>
        <begin position="404"/>
        <end position="424"/>
    </location>
</feature>
<evidence type="ECO:0000256" key="1">
    <source>
        <dbReference type="ARBA" id="ARBA00004651"/>
    </source>
</evidence>